<dbReference type="PANTHER" id="PTHR42978:SF5">
    <property type="entry name" value="METALLO-BETA-LACTAMASE DOMAIN-CONTAINING PROTEIN"/>
    <property type="match status" value="1"/>
</dbReference>
<dbReference type="InterPro" id="IPR001279">
    <property type="entry name" value="Metallo-B-lactamas"/>
</dbReference>
<dbReference type="InterPro" id="IPR036866">
    <property type="entry name" value="RibonucZ/Hydroxyglut_hydro"/>
</dbReference>
<evidence type="ECO:0000313" key="7">
    <source>
        <dbReference type="Proteomes" id="UP000054007"/>
    </source>
</evidence>
<dbReference type="Gene3D" id="3.60.15.10">
    <property type="entry name" value="Ribonuclease Z/Hydroxyacylglutathione hydrolase-like"/>
    <property type="match status" value="1"/>
</dbReference>
<feature type="domain" description="Metallo-beta-lactamase" evidence="5">
    <location>
        <begin position="50"/>
        <end position="281"/>
    </location>
</feature>
<organism evidence="6 7">
    <name type="scientific">Cylindrobasidium torrendii FP15055 ss-10</name>
    <dbReference type="NCBI Taxonomy" id="1314674"/>
    <lineage>
        <taxon>Eukaryota</taxon>
        <taxon>Fungi</taxon>
        <taxon>Dikarya</taxon>
        <taxon>Basidiomycota</taxon>
        <taxon>Agaricomycotina</taxon>
        <taxon>Agaricomycetes</taxon>
        <taxon>Agaricomycetidae</taxon>
        <taxon>Agaricales</taxon>
        <taxon>Marasmiineae</taxon>
        <taxon>Physalacriaceae</taxon>
        <taxon>Cylindrobasidium</taxon>
    </lineage>
</organism>
<accession>A0A0D7B261</accession>
<dbReference type="STRING" id="1314674.A0A0D7B261"/>
<sequence length="381" mass="41071">MSSYTDLNIPASNSTVIVKAMNLAGSDSCVPASFFLEPVVPGSEGIPKPPFYSFLIEHSTHGRVLFDLGIRKDSATVSVDTAGSEIAAVPKETGFSPAMQGLLAYWASMDPKFKMTTNGDIAGHLKEGGVPLDSVKAVIWSHSHTDHIGDMSTFPASTNLVVGPGADLKTYPQFPEATLVEGDISGRKIEELSFEDAKLRIAELDALDYFNDGSLYILNTPGHCPGHICALARTTPDSFVFLGGDICHHPGQLRPTSALHAAFPCPSQVVESARQHVSPAYFDPLDVDGKFNVKERATPMFDIGSANHPDIATAQASLKKATTLDASPDILTLIAHDASTTGVIDQFPLALNGWKEKGWKERLLWAFLDEKNLSFIFSEKE</sequence>
<dbReference type="AlphaFoldDB" id="A0A0D7B261"/>
<dbReference type="SMART" id="SM00849">
    <property type="entry name" value="Lactamase_B"/>
    <property type="match status" value="1"/>
</dbReference>
<gene>
    <name evidence="6" type="ORF">CYLTODRAFT_381965</name>
</gene>
<dbReference type="SUPFAM" id="SSF56281">
    <property type="entry name" value="Metallo-hydrolase/oxidoreductase"/>
    <property type="match status" value="1"/>
</dbReference>
<keyword evidence="2" id="KW-0479">Metal-binding</keyword>
<evidence type="ECO:0000256" key="2">
    <source>
        <dbReference type="ARBA" id="ARBA00022723"/>
    </source>
</evidence>
<evidence type="ECO:0000256" key="4">
    <source>
        <dbReference type="ARBA" id="ARBA00022833"/>
    </source>
</evidence>
<dbReference type="Pfam" id="PF00753">
    <property type="entry name" value="Lactamase_B"/>
    <property type="match status" value="1"/>
</dbReference>
<dbReference type="GO" id="GO:0016787">
    <property type="term" value="F:hydrolase activity"/>
    <property type="evidence" value="ECO:0007669"/>
    <property type="project" value="UniProtKB-KW"/>
</dbReference>
<evidence type="ECO:0000313" key="6">
    <source>
        <dbReference type="EMBL" id="KIY63626.1"/>
    </source>
</evidence>
<dbReference type="Proteomes" id="UP000054007">
    <property type="component" value="Unassembled WGS sequence"/>
</dbReference>
<dbReference type="PANTHER" id="PTHR42978">
    <property type="entry name" value="QUORUM-QUENCHING LACTONASE YTNP-RELATED-RELATED"/>
    <property type="match status" value="1"/>
</dbReference>
<dbReference type="GO" id="GO:0046872">
    <property type="term" value="F:metal ion binding"/>
    <property type="evidence" value="ECO:0007669"/>
    <property type="project" value="UniProtKB-KW"/>
</dbReference>
<comment type="similarity">
    <text evidence="1">Belongs to the metallo-beta-lactamase superfamily.</text>
</comment>
<keyword evidence="3 6" id="KW-0378">Hydrolase</keyword>
<dbReference type="InterPro" id="IPR051013">
    <property type="entry name" value="MBL_superfamily_lactonases"/>
</dbReference>
<evidence type="ECO:0000256" key="1">
    <source>
        <dbReference type="ARBA" id="ARBA00007749"/>
    </source>
</evidence>
<evidence type="ECO:0000256" key="3">
    <source>
        <dbReference type="ARBA" id="ARBA00022801"/>
    </source>
</evidence>
<proteinExistence type="inferred from homology"/>
<evidence type="ECO:0000259" key="5">
    <source>
        <dbReference type="SMART" id="SM00849"/>
    </source>
</evidence>
<dbReference type="OrthoDB" id="10250730at2759"/>
<dbReference type="CDD" id="cd07730">
    <property type="entry name" value="metallo-hydrolase-like_MBL-fold"/>
    <property type="match status" value="1"/>
</dbReference>
<name>A0A0D7B261_9AGAR</name>
<dbReference type="EMBL" id="KN880683">
    <property type="protein sequence ID" value="KIY63626.1"/>
    <property type="molecule type" value="Genomic_DNA"/>
</dbReference>
<keyword evidence="7" id="KW-1185">Reference proteome</keyword>
<protein>
    <submittedName>
        <fullName evidence="6">Metallo-hydrolase/oxidoreductase</fullName>
    </submittedName>
</protein>
<keyword evidence="4" id="KW-0862">Zinc</keyword>
<reference evidence="6 7" key="1">
    <citation type="journal article" date="2015" name="Fungal Genet. Biol.">
        <title>Evolution of novel wood decay mechanisms in Agaricales revealed by the genome sequences of Fistulina hepatica and Cylindrobasidium torrendii.</title>
        <authorList>
            <person name="Floudas D."/>
            <person name="Held B.W."/>
            <person name="Riley R."/>
            <person name="Nagy L.G."/>
            <person name="Koehler G."/>
            <person name="Ransdell A.S."/>
            <person name="Younus H."/>
            <person name="Chow J."/>
            <person name="Chiniquy J."/>
            <person name="Lipzen A."/>
            <person name="Tritt A."/>
            <person name="Sun H."/>
            <person name="Haridas S."/>
            <person name="LaButti K."/>
            <person name="Ohm R.A."/>
            <person name="Kues U."/>
            <person name="Blanchette R.A."/>
            <person name="Grigoriev I.V."/>
            <person name="Minto R.E."/>
            <person name="Hibbett D.S."/>
        </authorList>
    </citation>
    <scope>NUCLEOTIDE SEQUENCE [LARGE SCALE GENOMIC DNA]</scope>
    <source>
        <strain evidence="6 7">FP15055 ss-10</strain>
    </source>
</reference>